<evidence type="ECO:0000256" key="1">
    <source>
        <dbReference type="SAM" id="MobiDB-lite"/>
    </source>
</evidence>
<protein>
    <submittedName>
        <fullName evidence="2">Uncharacterized protein</fullName>
    </submittedName>
</protein>
<gene>
    <name evidence="2" type="ORF">GPECTOR_10g954</name>
</gene>
<dbReference type="Proteomes" id="UP000075714">
    <property type="component" value="Unassembled WGS sequence"/>
</dbReference>
<dbReference type="AlphaFoldDB" id="A0A150GRE1"/>
<comment type="caution">
    <text evidence="2">The sequence shown here is derived from an EMBL/GenBank/DDBJ whole genome shotgun (WGS) entry which is preliminary data.</text>
</comment>
<name>A0A150GRE1_GONPE</name>
<reference evidence="3" key="1">
    <citation type="journal article" date="2016" name="Nat. Commun.">
        <title>The Gonium pectorale genome demonstrates co-option of cell cycle regulation during the evolution of multicellularity.</title>
        <authorList>
            <person name="Hanschen E.R."/>
            <person name="Marriage T.N."/>
            <person name="Ferris P.J."/>
            <person name="Hamaji T."/>
            <person name="Toyoda A."/>
            <person name="Fujiyama A."/>
            <person name="Neme R."/>
            <person name="Noguchi H."/>
            <person name="Minakuchi Y."/>
            <person name="Suzuki M."/>
            <person name="Kawai-Toyooka H."/>
            <person name="Smith D.R."/>
            <person name="Sparks H."/>
            <person name="Anderson J."/>
            <person name="Bakaric R."/>
            <person name="Luria V."/>
            <person name="Karger A."/>
            <person name="Kirschner M.W."/>
            <person name="Durand P.M."/>
            <person name="Michod R.E."/>
            <person name="Nozaki H."/>
            <person name="Olson B.J."/>
        </authorList>
    </citation>
    <scope>NUCLEOTIDE SEQUENCE [LARGE SCALE GENOMIC DNA]</scope>
    <source>
        <strain evidence="3">NIES-2863</strain>
    </source>
</reference>
<organism evidence="2 3">
    <name type="scientific">Gonium pectorale</name>
    <name type="common">Green alga</name>
    <dbReference type="NCBI Taxonomy" id="33097"/>
    <lineage>
        <taxon>Eukaryota</taxon>
        <taxon>Viridiplantae</taxon>
        <taxon>Chlorophyta</taxon>
        <taxon>core chlorophytes</taxon>
        <taxon>Chlorophyceae</taxon>
        <taxon>CS clade</taxon>
        <taxon>Chlamydomonadales</taxon>
        <taxon>Volvocaceae</taxon>
        <taxon>Gonium</taxon>
    </lineage>
</organism>
<evidence type="ECO:0000313" key="3">
    <source>
        <dbReference type="Proteomes" id="UP000075714"/>
    </source>
</evidence>
<proteinExistence type="predicted"/>
<accession>A0A150GRE1</accession>
<feature type="region of interest" description="Disordered" evidence="1">
    <location>
        <begin position="1"/>
        <end position="67"/>
    </location>
</feature>
<sequence>MATLLPPRVQLKERFQQGYDEGREARREAIEQKPQQQDQEEAAERSDPGAVGSGALQETLRGAKERIDEETRMLKERFRHGYQDAAHAEATMKD</sequence>
<feature type="compositionally biased region" description="Basic and acidic residues" evidence="1">
    <location>
        <begin position="10"/>
        <end position="31"/>
    </location>
</feature>
<keyword evidence="3" id="KW-1185">Reference proteome</keyword>
<dbReference type="EMBL" id="LSYV01000011">
    <property type="protein sequence ID" value="KXZ52322.1"/>
    <property type="molecule type" value="Genomic_DNA"/>
</dbReference>
<evidence type="ECO:0000313" key="2">
    <source>
        <dbReference type="EMBL" id="KXZ52322.1"/>
    </source>
</evidence>